<dbReference type="Pfam" id="PF14487">
    <property type="entry name" value="DarT"/>
    <property type="match status" value="1"/>
</dbReference>
<evidence type="ECO:0000256" key="6">
    <source>
        <dbReference type="PROSITE-ProRule" id="PRU01362"/>
    </source>
</evidence>
<organism evidence="8 9">
    <name type="scientific">Schleiferilactobacillus perolens DSM 12744</name>
    <dbReference type="NCBI Taxonomy" id="1423792"/>
    <lineage>
        <taxon>Bacteria</taxon>
        <taxon>Bacillati</taxon>
        <taxon>Bacillota</taxon>
        <taxon>Bacilli</taxon>
        <taxon>Lactobacillales</taxon>
        <taxon>Lactobacillaceae</taxon>
        <taxon>Schleiferilactobacillus</taxon>
    </lineage>
</organism>
<dbReference type="Proteomes" id="UP000051330">
    <property type="component" value="Unassembled WGS sequence"/>
</dbReference>
<evidence type="ECO:0000313" key="9">
    <source>
        <dbReference type="Proteomes" id="UP000051330"/>
    </source>
</evidence>
<comment type="caution">
    <text evidence="6">Lacks conserved residue(s) required for the propagation of feature annotation.</text>
</comment>
<keyword evidence="3" id="KW-0808">Transferase</keyword>
<dbReference type="AlphaFoldDB" id="A0A0R1N2B8"/>
<evidence type="ECO:0000256" key="5">
    <source>
        <dbReference type="ARBA" id="ARBA00023125"/>
    </source>
</evidence>
<protein>
    <recommendedName>
        <fullName evidence="7">DarT domain-containing protein</fullName>
    </recommendedName>
</protein>
<feature type="domain" description="DarT" evidence="7">
    <location>
        <begin position="33"/>
        <end position="238"/>
    </location>
</feature>
<evidence type="ECO:0000256" key="4">
    <source>
        <dbReference type="ARBA" id="ARBA00022695"/>
    </source>
</evidence>
<dbReference type="RefSeq" id="WP_057817020.1">
    <property type="nucleotide sequence ID" value="NZ_AZEC01000001.1"/>
</dbReference>
<evidence type="ECO:0000256" key="1">
    <source>
        <dbReference type="ARBA" id="ARBA00022649"/>
    </source>
</evidence>
<keyword evidence="2" id="KW-0328">Glycosyltransferase</keyword>
<evidence type="ECO:0000256" key="3">
    <source>
        <dbReference type="ARBA" id="ARBA00022679"/>
    </source>
</evidence>
<reference evidence="8 9" key="1">
    <citation type="journal article" date="2015" name="Genome Announc.">
        <title>Expanding the biotechnology potential of lactobacilli through comparative genomics of 213 strains and associated genera.</title>
        <authorList>
            <person name="Sun Z."/>
            <person name="Harris H.M."/>
            <person name="McCann A."/>
            <person name="Guo C."/>
            <person name="Argimon S."/>
            <person name="Zhang W."/>
            <person name="Yang X."/>
            <person name="Jeffery I.B."/>
            <person name="Cooney J.C."/>
            <person name="Kagawa T.F."/>
            <person name="Liu W."/>
            <person name="Song Y."/>
            <person name="Salvetti E."/>
            <person name="Wrobel A."/>
            <person name="Rasinkangas P."/>
            <person name="Parkhill J."/>
            <person name="Rea M.C."/>
            <person name="O'Sullivan O."/>
            <person name="Ritari J."/>
            <person name="Douillard F.P."/>
            <person name="Paul Ross R."/>
            <person name="Yang R."/>
            <person name="Briner A.E."/>
            <person name="Felis G.E."/>
            <person name="de Vos W.M."/>
            <person name="Barrangou R."/>
            <person name="Klaenhammer T.R."/>
            <person name="Caufield P.W."/>
            <person name="Cui Y."/>
            <person name="Zhang H."/>
            <person name="O'Toole P.W."/>
        </authorList>
    </citation>
    <scope>NUCLEOTIDE SEQUENCE [LARGE SCALE GENOMIC DNA]</scope>
    <source>
        <strain evidence="8 9">DSM 12744</strain>
    </source>
</reference>
<keyword evidence="1 6" id="KW-1277">Toxin-antitoxin system</keyword>
<keyword evidence="5 6" id="KW-0238">DNA-binding</keyword>
<dbReference type="EMBL" id="AZEC01000001">
    <property type="protein sequence ID" value="KRL14366.1"/>
    <property type="molecule type" value="Genomic_DNA"/>
</dbReference>
<keyword evidence="9" id="KW-1185">Reference proteome</keyword>
<dbReference type="PATRIC" id="fig|1423792.3.peg.11"/>
<accession>A0A0R1N2B8</accession>
<name>A0A0R1N2B8_9LACO</name>
<proteinExistence type="inferred from homology"/>
<comment type="caution">
    <text evidence="8">The sequence shown here is derived from an EMBL/GenBank/DDBJ whole genome shotgun (WGS) entry which is preliminary data.</text>
</comment>
<comment type="similarity">
    <text evidence="6">Belongs to the DarT ADP-ribosyltransferase family.</text>
</comment>
<keyword evidence="4" id="KW-0548">Nucleotidyltransferase</keyword>
<dbReference type="STRING" id="1423792.FD09_GL000011"/>
<dbReference type="GO" id="GO:0016779">
    <property type="term" value="F:nucleotidyltransferase activity"/>
    <property type="evidence" value="ECO:0007669"/>
    <property type="project" value="UniProtKB-KW"/>
</dbReference>
<evidence type="ECO:0000259" key="7">
    <source>
        <dbReference type="PROSITE" id="PS52018"/>
    </source>
</evidence>
<dbReference type="GO" id="GO:0003677">
    <property type="term" value="F:DNA binding"/>
    <property type="evidence" value="ECO:0007669"/>
    <property type="project" value="UniProtKB-UniRule"/>
</dbReference>
<gene>
    <name evidence="8" type="ORF">FD09_GL000011</name>
</gene>
<dbReference type="PROSITE" id="PS52018">
    <property type="entry name" value="DART"/>
    <property type="match status" value="1"/>
</dbReference>
<dbReference type="GO" id="GO:0016757">
    <property type="term" value="F:glycosyltransferase activity"/>
    <property type="evidence" value="ECO:0007669"/>
    <property type="project" value="UniProtKB-KW"/>
</dbReference>
<sequence>MPQNNAYALIIRKMISGEINTGLSSKLQHFWPRFAYHFTDITNAVSILTDGYLLSRNLAKKADKMRNDNASSEVIGGTNNNIEDLVRLYFRPKTPTQYHNEGFQIAANRSQLHADCPIPIFFLFDLATLLSSSEALFTAQSLAIHGEADFFHAPEQFQQLPFAKIFNNRALLGTPQENRDIIHHRQAEIVIPNQLDLTDLKYLVVRTQAERETLTQLLHDRNVFKFDSLIRVGDETIFFKDRNFIDQVQLTANEINVDARTNEAYPRSWGLDTIYALDGAARENYLNYRMYFTFQDGHTAMWPGPKQNALLKNHTTIQLPKNQQSYVVEIQLDDHIAYRGSYQSARQLSDDLPF</sequence>
<evidence type="ECO:0000256" key="2">
    <source>
        <dbReference type="ARBA" id="ARBA00022676"/>
    </source>
</evidence>
<dbReference type="OrthoDB" id="9813972at2"/>
<evidence type="ECO:0000313" key="8">
    <source>
        <dbReference type="EMBL" id="KRL14366.1"/>
    </source>
</evidence>
<dbReference type="InterPro" id="IPR029494">
    <property type="entry name" value="DarT"/>
</dbReference>